<proteinExistence type="predicted"/>
<dbReference type="AlphaFoldDB" id="A0AAW1UYQ2"/>
<feature type="domain" description="DDE-1" evidence="2">
    <location>
        <begin position="17"/>
        <end position="59"/>
    </location>
</feature>
<dbReference type="GO" id="GO:0003676">
    <property type="term" value="F:nucleic acid binding"/>
    <property type="evidence" value="ECO:0007669"/>
    <property type="project" value="InterPro"/>
</dbReference>
<evidence type="ECO:0000259" key="2">
    <source>
        <dbReference type="Pfam" id="PF03184"/>
    </source>
</evidence>
<evidence type="ECO:0000313" key="4">
    <source>
        <dbReference type="Proteomes" id="UP001431783"/>
    </source>
</evidence>
<feature type="compositionally biased region" description="Polar residues" evidence="1">
    <location>
        <begin position="66"/>
        <end position="79"/>
    </location>
</feature>
<dbReference type="InterPro" id="IPR004875">
    <property type="entry name" value="DDE_SF_endonuclease_dom"/>
</dbReference>
<sequence>MKQEFIDETLTGCLGIAQKSGLMTPAVFYKWLMHFQMHVEASLDDKVLLLVDGHISHKDYLIEPAETTNIPMQPDSTPAKNLARPSQVAESSSTSMITASTSAADNPRPLSAAQSRDIVTAIPTTPTTSKMILQDMNINVPISVVSPVSKGIYVAGQEAKAKSASPLVPKKNTRKVTKALDFSYDSENDLSSFLETGDDDEVCPCIYCSNHYSGPNQKMSG</sequence>
<keyword evidence="4" id="KW-1185">Reference proteome</keyword>
<dbReference type="EMBL" id="JARQZJ010000099">
    <property type="protein sequence ID" value="KAK9886228.1"/>
    <property type="molecule type" value="Genomic_DNA"/>
</dbReference>
<comment type="caution">
    <text evidence="3">The sequence shown here is derived from an EMBL/GenBank/DDBJ whole genome shotgun (WGS) entry which is preliminary data.</text>
</comment>
<protein>
    <recommendedName>
        <fullName evidence="2">DDE-1 domain-containing protein</fullName>
    </recommendedName>
</protein>
<organism evidence="3 4">
    <name type="scientific">Henosepilachna vigintioctopunctata</name>
    <dbReference type="NCBI Taxonomy" id="420089"/>
    <lineage>
        <taxon>Eukaryota</taxon>
        <taxon>Metazoa</taxon>
        <taxon>Ecdysozoa</taxon>
        <taxon>Arthropoda</taxon>
        <taxon>Hexapoda</taxon>
        <taxon>Insecta</taxon>
        <taxon>Pterygota</taxon>
        <taxon>Neoptera</taxon>
        <taxon>Endopterygota</taxon>
        <taxon>Coleoptera</taxon>
        <taxon>Polyphaga</taxon>
        <taxon>Cucujiformia</taxon>
        <taxon>Coccinelloidea</taxon>
        <taxon>Coccinellidae</taxon>
        <taxon>Epilachninae</taxon>
        <taxon>Epilachnini</taxon>
        <taxon>Henosepilachna</taxon>
    </lineage>
</organism>
<feature type="region of interest" description="Disordered" evidence="1">
    <location>
        <begin position="66"/>
        <end position="111"/>
    </location>
</feature>
<accession>A0AAW1UYQ2</accession>
<evidence type="ECO:0000313" key="3">
    <source>
        <dbReference type="EMBL" id="KAK9886228.1"/>
    </source>
</evidence>
<gene>
    <name evidence="3" type="ORF">WA026_015747</name>
</gene>
<feature type="compositionally biased region" description="Low complexity" evidence="1">
    <location>
        <begin position="91"/>
        <end position="104"/>
    </location>
</feature>
<name>A0AAW1UYQ2_9CUCU</name>
<evidence type="ECO:0000256" key="1">
    <source>
        <dbReference type="SAM" id="MobiDB-lite"/>
    </source>
</evidence>
<dbReference type="Pfam" id="PF03184">
    <property type="entry name" value="DDE_1"/>
    <property type="match status" value="1"/>
</dbReference>
<dbReference type="Proteomes" id="UP001431783">
    <property type="component" value="Unassembled WGS sequence"/>
</dbReference>
<reference evidence="3 4" key="1">
    <citation type="submission" date="2023-03" db="EMBL/GenBank/DDBJ databases">
        <title>Genome insight into feeding habits of ladybird beetles.</title>
        <authorList>
            <person name="Li H.-S."/>
            <person name="Huang Y.-H."/>
            <person name="Pang H."/>
        </authorList>
    </citation>
    <scope>NUCLEOTIDE SEQUENCE [LARGE SCALE GENOMIC DNA]</scope>
    <source>
        <strain evidence="3">SYSU_2023b</strain>
        <tissue evidence="3">Whole body</tissue>
    </source>
</reference>